<dbReference type="PATRIC" id="fig|465721.4.peg.2321"/>
<keyword evidence="4" id="KW-0677">Repeat</keyword>
<dbReference type="InterPro" id="IPR036388">
    <property type="entry name" value="WH-like_DNA-bd_sf"/>
</dbReference>
<dbReference type="InterPro" id="IPR004606">
    <property type="entry name" value="Mop_domain"/>
</dbReference>
<keyword evidence="9" id="KW-1185">Reference proteome</keyword>
<dbReference type="PANTHER" id="PTHR30432:SF1">
    <property type="entry name" value="DNA-BINDING TRANSCRIPTIONAL DUAL REGULATOR MODE"/>
    <property type="match status" value="1"/>
</dbReference>
<dbReference type="PANTHER" id="PTHR30432">
    <property type="entry name" value="TRANSCRIPTIONAL REGULATOR MODE"/>
    <property type="match status" value="1"/>
</dbReference>
<keyword evidence="3 5" id="KW-0500">Molybdenum</keyword>
<evidence type="ECO:0000259" key="7">
    <source>
        <dbReference type="PROSITE" id="PS51866"/>
    </source>
</evidence>
<dbReference type="InterPro" id="IPR003725">
    <property type="entry name" value="ModE-bd_N"/>
</dbReference>
<evidence type="ECO:0000256" key="6">
    <source>
        <dbReference type="PIRSR" id="PIRSR005763-1"/>
    </source>
</evidence>
<comment type="similarity">
    <text evidence="1 5">Belongs to the ModE family.</text>
</comment>
<dbReference type="SUPFAM" id="SSF46785">
    <property type="entry name" value="Winged helix' DNA-binding domain"/>
    <property type="match status" value="1"/>
</dbReference>
<dbReference type="OrthoDB" id="9800709at2"/>
<dbReference type="EMBL" id="CP011971">
    <property type="protein sequence ID" value="AMN47593.1"/>
    <property type="molecule type" value="Genomic_DNA"/>
</dbReference>
<dbReference type="PROSITE" id="PS51866">
    <property type="entry name" value="MOP"/>
    <property type="match status" value="2"/>
</dbReference>
<dbReference type="STRING" id="465721.ACG33_10885"/>
<protein>
    <submittedName>
        <fullName evidence="8">ModE family transcriptional regulator</fullName>
    </submittedName>
</protein>
<dbReference type="NCBIfam" id="TIGR00638">
    <property type="entry name" value="Mop"/>
    <property type="match status" value="2"/>
</dbReference>
<evidence type="ECO:0000256" key="3">
    <source>
        <dbReference type="ARBA" id="ARBA00022505"/>
    </source>
</evidence>
<proteinExistence type="inferred from homology"/>
<dbReference type="Proteomes" id="UP000070250">
    <property type="component" value="Chromosome"/>
</dbReference>
<evidence type="ECO:0000313" key="8">
    <source>
        <dbReference type="EMBL" id="AMN47593.1"/>
    </source>
</evidence>
<dbReference type="GO" id="GO:0003700">
    <property type="term" value="F:DNA-binding transcription factor activity"/>
    <property type="evidence" value="ECO:0007669"/>
    <property type="project" value="InterPro"/>
</dbReference>
<dbReference type="GO" id="GO:0030151">
    <property type="term" value="F:molybdenum ion binding"/>
    <property type="evidence" value="ECO:0007669"/>
    <property type="project" value="UniProtKB-UniRule"/>
</dbReference>
<dbReference type="InterPro" id="IPR036390">
    <property type="entry name" value="WH_DNA-bd_sf"/>
</dbReference>
<dbReference type="InterPro" id="IPR051815">
    <property type="entry name" value="Molybdate_resp_trans_reg"/>
</dbReference>
<dbReference type="GO" id="GO:0015689">
    <property type="term" value="P:molybdate ion transport"/>
    <property type="evidence" value="ECO:0007669"/>
    <property type="project" value="UniProtKB-UniRule"/>
</dbReference>
<dbReference type="InterPro" id="IPR016462">
    <property type="entry name" value="ModE"/>
</dbReference>
<gene>
    <name evidence="8" type="ORF">ACG33_10885</name>
</gene>
<name>A0A127FAZ8_STEDE</name>
<dbReference type="PIRSF" id="PIRSF005763">
    <property type="entry name" value="Txn_reg_ModE"/>
    <property type="match status" value="1"/>
</dbReference>
<dbReference type="Gene3D" id="1.10.10.10">
    <property type="entry name" value="Winged helix-like DNA-binding domain superfamily/Winged helix DNA-binding domain"/>
    <property type="match status" value="1"/>
</dbReference>
<dbReference type="InterPro" id="IPR005116">
    <property type="entry name" value="Transp-assoc_OB_typ1"/>
</dbReference>
<evidence type="ECO:0000256" key="2">
    <source>
        <dbReference type="ARBA" id="ARBA00022448"/>
    </source>
</evidence>
<dbReference type="SUPFAM" id="SSF50331">
    <property type="entry name" value="MOP-like"/>
    <property type="match status" value="2"/>
</dbReference>
<dbReference type="RefSeq" id="WP_066921145.1">
    <property type="nucleotide sequence ID" value="NZ_CP011971.1"/>
</dbReference>
<reference evidence="8 9" key="1">
    <citation type="submission" date="2015-06" db="EMBL/GenBank/DDBJ databases">
        <title>A Comprehensive Approach to Explore the Metabolic and Phylogenetic Diversity of Bacterial Steroid Degradation in the Environment: Testosterone as an Example.</title>
        <authorList>
            <person name="Yang F.-C."/>
            <person name="Chen Y.-L."/>
            <person name="Yu C.-P."/>
            <person name="Tang S.-L."/>
            <person name="Wang P.-H."/>
            <person name="Ismail W."/>
            <person name="Wang C.-H."/>
            <person name="Yang C.-Y."/>
            <person name="Chiang Y.-R."/>
        </authorList>
    </citation>
    <scope>NUCLEOTIDE SEQUENCE [LARGE SCALE GENOMIC DNA]</scope>
    <source>
        <strain evidence="8 9">DSM 18526</strain>
    </source>
</reference>
<dbReference type="KEGG" id="sdf:ACG33_10885"/>
<evidence type="ECO:0000256" key="5">
    <source>
        <dbReference type="PIRNR" id="PIRNR005763"/>
    </source>
</evidence>
<evidence type="ECO:0000256" key="1">
    <source>
        <dbReference type="ARBA" id="ARBA00008110"/>
    </source>
</evidence>
<evidence type="ECO:0000256" key="4">
    <source>
        <dbReference type="ARBA" id="ARBA00022737"/>
    </source>
</evidence>
<dbReference type="Gene3D" id="2.40.50.100">
    <property type="match status" value="2"/>
</dbReference>
<dbReference type="InterPro" id="IPR008995">
    <property type="entry name" value="Mo/tungstate-bd_C_term_dom"/>
</dbReference>
<organism evidence="8 9">
    <name type="scientific">Steroidobacter denitrificans</name>
    <dbReference type="NCBI Taxonomy" id="465721"/>
    <lineage>
        <taxon>Bacteria</taxon>
        <taxon>Pseudomonadati</taxon>
        <taxon>Pseudomonadota</taxon>
        <taxon>Gammaproteobacteria</taxon>
        <taxon>Steroidobacterales</taxon>
        <taxon>Steroidobacteraceae</taxon>
        <taxon>Steroidobacter</taxon>
    </lineage>
</organism>
<feature type="domain" description="Mop" evidence="7">
    <location>
        <begin position="202"/>
        <end position="268"/>
    </location>
</feature>
<sequence length="270" mass="28740">MSSKKSRIELRGALWMAVGDKNLGGPGRIALLARIAECGSITQAAKKIKMSYKAAWDAIDTMNTLAGEPLVERAAGGKGGGGTRLTQRGEQLVNNFRLIEREHRRFVDELSLQSAQIADDLLLIKRMSMRTSARNQFYGKVADIASGTVNDEIQLEMPGGYRIVAIITRDSTAKLGLQIGMEAFALIKASSIIVATRDEAARYSARNRLVGTVSRLTTGAINDEVAIELQGGGTIVAIVTRESSALLQLSVGAPAAALFKASSVILGIPA</sequence>
<feature type="domain" description="Mop" evidence="7">
    <location>
        <begin position="130"/>
        <end position="196"/>
    </location>
</feature>
<accession>A0A127FAZ8</accession>
<dbReference type="Pfam" id="PF00126">
    <property type="entry name" value="HTH_1"/>
    <property type="match status" value="1"/>
</dbReference>
<dbReference type="Pfam" id="PF03459">
    <property type="entry name" value="TOBE"/>
    <property type="match status" value="2"/>
</dbReference>
<dbReference type="AlphaFoldDB" id="A0A127FAZ8"/>
<keyword evidence="2 5" id="KW-0813">Transport</keyword>
<dbReference type="NCBIfam" id="TIGR00637">
    <property type="entry name" value="ModE_repress"/>
    <property type="match status" value="1"/>
</dbReference>
<dbReference type="InterPro" id="IPR000847">
    <property type="entry name" value="LysR_HTH_N"/>
</dbReference>
<feature type="region of interest" description="Required for dimer formation and molybdate binding" evidence="6">
    <location>
        <begin position="131"/>
        <end position="139"/>
    </location>
</feature>
<evidence type="ECO:0000313" key="9">
    <source>
        <dbReference type="Proteomes" id="UP000070250"/>
    </source>
</evidence>